<evidence type="ECO:0000256" key="11">
    <source>
        <dbReference type="ARBA" id="ARBA00022989"/>
    </source>
</evidence>
<dbReference type="SMART" id="SM00304">
    <property type="entry name" value="HAMP"/>
    <property type="match status" value="1"/>
</dbReference>
<keyword evidence="5" id="KW-0597">Phosphoprotein</keyword>
<evidence type="ECO:0000256" key="8">
    <source>
        <dbReference type="ARBA" id="ARBA00022741"/>
    </source>
</evidence>
<dbReference type="SUPFAM" id="SSF158472">
    <property type="entry name" value="HAMP domain-like"/>
    <property type="match status" value="1"/>
</dbReference>
<keyword evidence="12" id="KW-0902">Two-component regulatory system</keyword>
<comment type="catalytic activity">
    <reaction evidence="1">
        <text>ATP + protein L-histidine = ADP + protein N-phospho-L-histidine.</text>
        <dbReference type="EC" id="2.7.13.3"/>
    </reaction>
</comment>
<dbReference type="InterPro" id="IPR050398">
    <property type="entry name" value="HssS/ArlS-like"/>
</dbReference>
<dbReference type="PROSITE" id="PS50109">
    <property type="entry name" value="HIS_KIN"/>
    <property type="match status" value="1"/>
</dbReference>
<keyword evidence="10" id="KW-0067">ATP-binding</keyword>
<accession>A0A3R8NVQ2</accession>
<evidence type="ECO:0000256" key="14">
    <source>
        <dbReference type="SAM" id="Phobius"/>
    </source>
</evidence>
<dbReference type="SMART" id="SM00387">
    <property type="entry name" value="HATPase_c"/>
    <property type="match status" value="1"/>
</dbReference>
<keyword evidence="4" id="KW-1003">Cell membrane</keyword>
<dbReference type="InterPro" id="IPR036890">
    <property type="entry name" value="HATPase_C_sf"/>
</dbReference>
<dbReference type="AlphaFoldDB" id="A0A3R8NVQ2"/>
<organism evidence="17 18">
    <name type="scientific">Streptococcus halitosis</name>
    <dbReference type="NCBI Taxonomy" id="2172545"/>
    <lineage>
        <taxon>Bacteria</taxon>
        <taxon>Bacillati</taxon>
        <taxon>Bacillota</taxon>
        <taxon>Bacilli</taxon>
        <taxon>Lactobacillales</taxon>
        <taxon>Streptococcaceae</taxon>
        <taxon>Streptococcus</taxon>
    </lineage>
</organism>
<evidence type="ECO:0000256" key="10">
    <source>
        <dbReference type="ARBA" id="ARBA00022840"/>
    </source>
</evidence>
<dbReference type="Gene3D" id="6.10.340.10">
    <property type="match status" value="1"/>
</dbReference>
<evidence type="ECO:0000259" key="15">
    <source>
        <dbReference type="PROSITE" id="PS50109"/>
    </source>
</evidence>
<dbReference type="GO" id="GO:0005886">
    <property type="term" value="C:plasma membrane"/>
    <property type="evidence" value="ECO:0007669"/>
    <property type="project" value="UniProtKB-SubCell"/>
</dbReference>
<keyword evidence="11 14" id="KW-1133">Transmembrane helix</keyword>
<evidence type="ECO:0000313" key="18">
    <source>
        <dbReference type="Proteomes" id="UP000245553"/>
    </source>
</evidence>
<dbReference type="CDD" id="cd00082">
    <property type="entry name" value="HisKA"/>
    <property type="match status" value="1"/>
</dbReference>
<dbReference type="InterPro" id="IPR003661">
    <property type="entry name" value="HisK_dim/P_dom"/>
</dbReference>
<dbReference type="Pfam" id="PF02518">
    <property type="entry name" value="HATPase_c"/>
    <property type="match status" value="1"/>
</dbReference>
<feature type="domain" description="Histidine kinase" evidence="15">
    <location>
        <begin position="238"/>
        <end position="440"/>
    </location>
</feature>
<evidence type="ECO:0000256" key="3">
    <source>
        <dbReference type="ARBA" id="ARBA00012438"/>
    </source>
</evidence>
<evidence type="ECO:0000256" key="4">
    <source>
        <dbReference type="ARBA" id="ARBA00022475"/>
    </source>
</evidence>
<dbReference type="Pfam" id="PF00672">
    <property type="entry name" value="HAMP"/>
    <property type="match status" value="1"/>
</dbReference>
<dbReference type="InterPro" id="IPR036097">
    <property type="entry name" value="HisK_dim/P_sf"/>
</dbReference>
<keyword evidence="9 17" id="KW-0418">Kinase</keyword>
<gene>
    <name evidence="17" type="ORF">DB729_000910</name>
</gene>
<dbReference type="CDD" id="cd06225">
    <property type="entry name" value="HAMP"/>
    <property type="match status" value="1"/>
</dbReference>
<dbReference type="PANTHER" id="PTHR45528">
    <property type="entry name" value="SENSOR HISTIDINE KINASE CPXA"/>
    <property type="match status" value="1"/>
</dbReference>
<comment type="subcellular location">
    <subcellularLocation>
        <location evidence="2">Cell membrane</location>
        <topology evidence="2">Multi-pass membrane protein</topology>
    </subcellularLocation>
</comment>
<keyword evidence="13 14" id="KW-0472">Membrane</keyword>
<evidence type="ECO:0000259" key="16">
    <source>
        <dbReference type="PROSITE" id="PS50885"/>
    </source>
</evidence>
<evidence type="ECO:0000256" key="9">
    <source>
        <dbReference type="ARBA" id="ARBA00022777"/>
    </source>
</evidence>
<dbReference type="Gene3D" id="3.30.565.10">
    <property type="entry name" value="Histidine kinase-like ATPase, C-terminal domain"/>
    <property type="match status" value="1"/>
</dbReference>
<dbReference type="Gene3D" id="1.10.287.130">
    <property type="match status" value="1"/>
</dbReference>
<dbReference type="PROSITE" id="PS50885">
    <property type="entry name" value="HAMP"/>
    <property type="match status" value="1"/>
</dbReference>
<dbReference type="GO" id="GO:0005524">
    <property type="term" value="F:ATP binding"/>
    <property type="evidence" value="ECO:0007669"/>
    <property type="project" value="UniProtKB-KW"/>
</dbReference>
<dbReference type="PANTHER" id="PTHR45528:SF1">
    <property type="entry name" value="SENSOR HISTIDINE KINASE CPXA"/>
    <property type="match status" value="1"/>
</dbReference>
<name>A0A3R8NVQ2_9STRE</name>
<evidence type="ECO:0000256" key="12">
    <source>
        <dbReference type="ARBA" id="ARBA00023012"/>
    </source>
</evidence>
<dbReference type="SUPFAM" id="SSF47384">
    <property type="entry name" value="Homodimeric domain of signal transducing histidine kinase"/>
    <property type="match status" value="1"/>
</dbReference>
<feature type="transmembrane region" description="Helical" evidence="14">
    <location>
        <begin position="12"/>
        <end position="33"/>
    </location>
</feature>
<dbReference type="EC" id="2.7.13.3" evidence="3"/>
<evidence type="ECO:0000256" key="1">
    <source>
        <dbReference type="ARBA" id="ARBA00000085"/>
    </source>
</evidence>
<dbReference type="SMART" id="SM00388">
    <property type="entry name" value="HisKA"/>
    <property type="match status" value="1"/>
</dbReference>
<dbReference type="InterPro" id="IPR003660">
    <property type="entry name" value="HAMP_dom"/>
</dbReference>
<sequence length="442" mass="50484">MKRTGLFTKIFIYTFSIFSVLVICLHLAIYFLFPSTYLSHRQETIGQKATAIAQSLDGKDRKSIEQVLDLYSQTSDIKGSVKGEMTEDKLEVKDNFPLDTARQTTSLFIEEREVKTQDDSTMTLQFLASMDLQKEAEQISLQFLPYTLLASFLISLLVAYIYARTIVAPILEIKRVTRRMMDLDAEVRLRVDSKDEIGDLKEQINSLYQHLLTVIADLHDKNEAILQLEKMKVEFLRGASHELKTPLASLKILIENMKENVGRYKDRDHYLGVALGIVDDLSHHVLQILSLSSVQEIREEKEEVDLLQMTQSLVKDYALLAKERELQVDISLTHQQAYINPSVMKLILSNLISNAIKHSTTGGLVRIGEREGELFIENSCSPEEQEQLAQSFSGNASRKAKGSGMGLFVVKSLLEHEKLPYRFVRQDDRLTFFIRFPRVSQD</sequence>
<dbReference type="EMBL" id="QEMY02000001">
    <property type="protein sequence ID" value="RRN46875.1"/>
    <property type="molecule type" value="Genomic_DNA"/>
</dbReference>
<dbReference type="GO" id="GO:0000155">
    <property type="term" value="F:phosphorelay sensor kinase activity"/>
    <property type="evidence" value="ECO:0007669"/>
    <property type="project" value="InterPro"/>
</dbReference>
<evidence type="ECO:0000256" key="13">
    <source>
        <dbReference type="ARBA" id="ARBA00023136"/>
    </source>
</evidence>
<comment type="caution">
    <text evidence="17">The sequence shown here is derived from an EMBL/GenBank/DDBJ whole genome shotgun (WGS) entry which is preliminary data.</text>
</comment>
<dbReference type="InterPro" id="IPR005467">
    <property type="entry name" value="His_kinase_dom"/>
</dbReference>
<proteinExistence type="predicted"/>
<protein>
    <recommendedName>
        <fullName evidence="3">histidine kinase</fullName>
        <ecNumber evidence="3">2.7.13.3</ecNumber>
    </recommendedName>
</protein>
<dbReference type="InterPro" id="IPR003594">
    <property type="entry name" value="HATPase_dom"/>
</dbReference>
<evidence type="ECO:0000256" key="5">
    <source>
        <dbReference type="ARBA" id="ARBA00022553"/>
    </source>
</evidence>
<reference evidence="17" key="1">
    <citation type="submission" date="2018-11" db="EMBL/GenBank/DDBJ databases">
        <title>Streptococcus halitosis sp. nov. isolated from oral cavity of patient with halitosis.</title>
        <authorList>
            <person name="Tetz V."/>
            <person name="Tetz G."/>
        </authorList>
    </citation>
    <scope>NUCLEOTIDE SEQUENCE [LARGE SCALE GENOMIC DNA]</scope>
    <source>
        <strain evidence="17">VT-4</strain>
    </source>
</reference>
<evidence type="ECO:0000256" key="7">
    <source>
        <dbReference type="ARBA" id="ARBA00022692"/>
    </source>
</evidence>
<keyword evidence="18" id="KW-1185">Reference proteome</keyword>
<keyword evidence="7 14" id="KW-0812">Transmembrane</keyword>
<dbReference type="Pfam" id="PF00512">
    <property type="entry name" value="HisKA"/>
    <property type="match status" value="1"/>
</dbReference>
<evidence type="ECO:0000256" key="6">
    <source>
        <dbReference type="ARBA" id="ARBA00022679"/>
    </source>
</evidence>
<evidence type="ECO:0000313" key="17">
    <source>
        <dbReference type="EMBL" id="RRN46875.1"/>
    </source>
</evidence>
<keyword evidence="8" id="KW-0547">Nucleotide-binding</keyword>
<feature type="domain" description="HAMP" evidence="16">
    <location>
        <begin position="164"/>
        <end position="216"/>
    </location>
</feature>
<dbReference type="SUPFAM" id="SSF55874">
    <property type="entry name" value="ATPase domain of HSP90 chaperone/DNA topoisomerase II/histidine kinase"/>
    <property type="match status" value="1"/>
</dbReference>
<feature type="transmembrane region" description="Helical" evidence="14">
    <location>
        <begin position="148"/>
        <end position="171"/>
    </location>
</feature>
<dbReference type="RefSeq" id="WP_109289747.1">
    <property type="nucleotide sequence ID" value="NZ_QEMY02000001.1"/>
</dbReference>
<evidence type="ECO:0000256" key="2">
    <source>
        <dbReference type="ARBA" id="ARBA00004651"/>
    </source>
</evidence>
<dbReference type="FunFam" id="1.10.287.130:FF:000061">
    <property type="entry name" value="Histidine kinase"/>
    <property type="match status" value="1"/>
</dbReference>
<keyword evidence="6" id="KW-0808">Transferase</keyword>
<dbReference type="Proteomes" id="UP000245553">
    <property type="component" value="Unassembled WGS sequence"/>
</dbReference>
<dbReference type="CDD" id="cd00075">
    <property type="entry name" value="HATPase"/>
    <property type="match status" value="1"/>
</dbReference>